<keyword evidence="3 5" id="KW-0371">Homeobox</keyword>
<accession>A0A5M3N6H9</accession>
<evidence type="ECO:0000256" key="3">
    <source>
        <dbReference type="ARBA" id="ARBA00023155"/>
    </source>
</evidence>
<evidence type="ECO:0000256" key="4">
    <source>
        <dbReference type="ARBA" id="ARBA00023242"/>
    </source>
</evidence>
<evidence type="ECO:0000313" key="9">
    <source>
        <dbReference type="EMBL" id="EIW87042.1"/>
    </source>
</evidence>
<dbReference type="PANTHER" id="PTHR24324">
    <property type="entry name" value="HOMEOBOX PROTEIN HHEX"/>
    <property type="match status" value="1"/>
</dbReference>
<dbReference type="EMBL" id="JH711573">
    <property type="protein sequence ID" value="EIW87042.1"/>
    <property type="molecule type" value="Genomic_DNA"/>
</dbReference>
<dbReference type="InterPro" id="IPR017970">
    <property type="entry name" value="Homeobox_CS"/>
</dbReference>
<organism evidence="9 10">
    <name type="scientific">Coniophora puteana (strain RWD-64-598)</name>
    <name type="common">Brown rot fungus</name>
    <dbReference type="NCBI Taxonomy" id="741705"/>
    <lineage>
        <taxon>Eukaryota</taxon>
        <taxon>Fungi</taxon>
        <taxon>Dikarya</taxon>
        <taxon>Basidiomycota</taxon>
        <taxon>Agaricomycotina</taxon>
        <taxon>Agaricomycetes</taxon>
        <taxon>Agaricomycetidae</taxon>
        <taxon>Boletales</taxon>
        <taxon>Coniophorineae</taxon>
        <taxon>Coniophoraceae</taxon>
        <taxon>Coniophora</taxon>
    </lineage>
</organism>
<feature type="region of interest" description="Disordered" evidence="7">
    <location>
        <begin position="397"/>
        <end position="503"/>
    </location>
</feature>
<evidence type="ECO:0000256" key="5">
    <source>
        <dbReference type="PROSITE-ProRule" id="PRU00108"/>
    </source>
</evidence>
<dbReference type="InterPro" id="IPR001356">
    <property type="entry name" value="HD"/>
</dbReference>
<evidence type="ECO:0000256" key="7">
    <source>
        <dbReference type="SAM" id="MobiDB-lite"/>
    </source>
</evidence>
<dbReference type="Pfam" id="PF00046">
    <property type="entry name" value="Homeodomain"/>
    <property type="match status" value="1"/>
</dbReference>
<evidence type="ECO:0000256" key="6">
    <source>
        <dbReference type="RuleBase" id="RU000682"/>
    </source>
</evidence>
<proteinExistence type="predicted"/>
<dbReference type="Proteomes" id="UP000053558">
    <property type="component" value="Unassembled WGS sequence"/>
</dbReference>
<dbReference type="GO" id="GO:0000981">
    <property type="term" value="F:DNA-binding transcription factor activity, RNA polymerase II-specific"/>
    <property type="evidence" value="ECO:0007669"/>
    <property type="project" value="InterPro"/>
</dbReference>
<name>A0A5M3N6H9_CONPW</name>
<feature type="compositionally biased region" description="Low complexity" evidence="7">
    <location>
        <begin position="492"/>
        <end position="503"/>
    </location>
</feature>
<dbReference type="SUPFAM" id="SSF46689">
    <property type="entry name" value="Homeodomain-like"/>
    <property type="match status" value="1"/>
</dbReference>
<gene>
    <name evidence="9" type="ORF">CONPUDRAFT_161658</name>
</gene>
<dbReference type="KEGG" id="cput:CONPUDRAFT_161658"/>
<comment type="caution">
    <text evidence="9">The sequence shown here is derived from an EMBL/GenBank/DDBJ whole genome shotgun (WGS) entry which is preliminary data.</text>
</comment>
<dbReference type="CDD" id="cd00086">
    <property type="entry name" value="homeodomain"/>
    <property type="match status" value="1"/>
</dbReference>
<dbReference type="GO" id="GO:0005634">
    <property type="term" value="C:nucleus"/>
    <property type="evidence" value="ECO:0007669"/>
    <property type="project" value="UniProtKB-SubCell"/>
</dbReference>
<dbReference type="SMART" id="SM00389">
    <property type="entry name" value="HOX"/>
    <property type="match status" value="1"/>
</dbReference>
<reference evidence="10" key="1">
    <citation type="journal article" date="2012" name="Science">
        <title>The Paleozoic origin of enzymatic lignin decomposition reconstructed from 31 fungal genomes.</title>
        <authorList>
            <person name="Floudas D."/>
            <person name="Binder M."/>
            <person name="Riley R."/>
            <person name="Barry K."/>
            <person name="Blanchette R.A."/>
            <person name="Henrissat B."/>
            <person name="Martinez A.T."/>
            <person name="Otillar R."/>
            <person name="Spatafora J.W."/>
            <person name="Yadav J.S."/>
            <person name="Aerts A."/>
            <person name="Benoit I."/>
            <person name="Boyd A."/>
            <person name="Carlson A."/>
            <person name="Copeland A."/>
            <person name="Coutinho P.M."/>
            <person name="de Vries R.P."/>
            <person name="Ferreira P."/>
            <person name="Findley K."/>
            <person name="Foster B."/>
            <person name="Gaskell J."/>
            <person name="Glotzer D."/>
            <person name="Gorecki P."/>
            <person name="Heitman J."/>
            <person name="Hesse C."/>
            <person name="Hori C."/>
            <person name="Igarashi K."/>
            <person name="Jurgens J.A."/>
            <person name="Kallen N."/>
            <person name="Kersten P."/>
            <person name="Kohler A."/>
            <person name="Kuees U."/>
            <person name="Kumar T.K.A."/>
            <person name="Kuo A."/>
            <person name="LaButti K."/>
            <person name="Larrondo L.F."/>
            <person name="Lindquist E."/>
            <person name="Ling A."/>
            <person name="Lombard V."/>
            <person name="Lucas S."/>
            <person name="Lundell T."/>
            <person name="Martin R."/>
            <person name="McLaughlin D.J."/>
            <person name="Morgenstern I."/>
            <person name="Morin E."/>
            <person name="Murat C."/>
            <person name="Nagy L.G."/>
            <person name="Nolan M."/>
            <person name="Ohm R.A."/>
            <person name="Patyshakuliyeva A."/>
            <person name="Rokas A."/>
            <person name="Ruiz-Duenas F.J."/>
            <person name="Sabat G."/>
            <person name="Salamov A."/>
            <person name="Samejima M."/>
            <person name="Schmutz J."/>
            <person name="Slot J.C."/>
            <person name="St John F."/>
            <person name="Stenlid J."/>
            <person name="Sun H."/>
            <person name="Sun S."/>
            <person name="Syed K."/>
            <person name="Tsang A."/>
            <person name="Wiebenga A."/>
            <person name="Young D."/>
            <person name="Pisabarro A."/>
            <person name="Eastwood D.C."/>
            <person name="Martin F."/>
            <person name="Cullen D."/>
            <person name="Grigoriev I.V."/>
            <person name="Hibbett D.S."/>
        </authorList>
    </citation>
    <scope>NUCLEOTIDE SEQUENCE [LARGE SCALE GENOMIC DNA]</scope>
    <source>
        <strain evidence="10">RWD-64-598 SS2</strain>
    </source>
</reference>
<feature type="domain" description="Homeobox" evidence="8">
    <location>
        <begin position="154"/>
        <end position="214"/>
    </location>
</feature>
<feature type="DNA-binding region" description="Homeobox" evidence="5">
    <location>
        <begin position="156"/>
        <end position="215"/>
    </location>
</feature>
<protein>
    <recommendedName>
        <fullName evidence="8">Homeobox domain-containing protein</fullName>
    </recommendedName>
</protein>
<dbReference type="PANTHER" id="PTHR24324:SF5">
    <property type="entry name" value="HEMATOPOIETICALLY-EXPRESSED HOMEOBOX PROTEIN HHEX"/>
    <property type="match status" value="1"/>
</dbReference>
<evidence type="ECO:0000256" key="1">
    <source>
        <dbReference type="ARBA" id="ARBA00004123"/>
    </source>
</evidence>
<evidence type="ECO:0000259" key="8">
    <source>
        <dbReference type="PROSITE" id="PS50071"/>
    </source>
</evidence>
<dbReference type="PROSITE" id="PS00027">
    <property type="entry name" value="HOMEOBOX_1"/>
    <property type="match status" value="1"/>
</dbReference>
<dbReference type="InterPro" id="IPR051000">
    <property type="entry name" value="Homeobox_DNA-bind_prot"/>
</dbReference>
<sequence>MGTRTEVSLSERRDAQSVMKRVLRSVHSIMDLTANVVKESSHEVLNPPPMPIKLPDPPPLRPHLVQAGAPDQLASKMDHAYFKRALELRSRLQVNLETVWKLYSRTSSSQAAEHILSYFAQTYLKWLASIRKEGLRAYHKYAERIAAFNSRSMPGQRGKVHPFNHEYIPLLEHYFERNPFPSSADRAMLAKKSGMTHRQITVWFQNHRNRAKKEGRLIERKSGDVPAVPLDTLVARMPHLIKPDHLRPQSPNSGTADGEKLIQDLYYSTVTGGPHVFDVPAPSHAFPSSYPPQCSYNPFPSKDGSALFTSPQWFRHTSQVLSNRNSRVVSIDELTERFLQMSVMDVSGEPRRRSQQPDGSAAVAAITVIPPRAPHPALICNSTRSTHRQRFLSLPTVPAPAQGQRVFETPSPQSRPVTLVPQGECPGSPSVLRRKIAPPPKRTPRNASLSRTTTPVGSPYPRRSRTPSCSSGSSRLVSEGSFGSEISNEDIPLPTTPTHPAHTFSPLLPQLEMPLHMDNFFDIPSLLDGSSVNTELQKEFDAILAKANFNHDSFFDFPFGMPEPLLTGPI</sequence>
<comment type="subcellular location">
    <subcellularLocation>
        <location evidence="1 5 6">Nucleus</location>
    </subcellularLocation>
</comment>
<dbReference type="RefSeq" id="XP_007763658.1">
    <property type="nucleotide sequence ID" value="XM_007765468.1"/>
</dbReference>
<dbReference type="OMA" id="CTFANDY"/>
<keyword evidence="2 5" id="KW-0238">DNA-binding</keyword>
<feature type="compositionally biased region" description="Low complexity" evidence="7">
    <location>
        <begin position="466"/>
        <end position="481"/>
    </location>
</feature>
<evidence type="ECO:0000256" key="2">
    <source>
        <dbReference type="ARBA" id="ARBA00023125"/>
    </source>
</evidence>
<dbReference type="GO" id="GO:0030154">
    <property type="term" value="P:cell differentiation"/>
    <property type="evidence" value="ECO:0007669"/>
    <property type="project" value="TreeGrafter"/>
</dbReference>
<dbReference type="GO" id="GO:0000978">
    <property type="term" value="F:RNA polymerase II cis-regulatory region sequence-specific DNA binding"/>
    <property type="evidence" value="ECO:0007669"/>
    <property type="project" value="TreeGrafter"/>
</dbReference>
<dbReference type="AlphaFoldDB" id="A0A5M3N6H9"/>
<dbReference type="Gene3D" id="1.10.10.60">
    <property type="entry name" value="Homeodomain-like"/>
    <property type="match status" value="1"/>
</dbReference>
<dbReference type="OrthoDB" id="6159439at2759"/>
<keyword evidence="4 5" id="KW-0539">Nucleus</keyword>
<dbReference type="InterPro" id="IPR009057">
    <property type="entry name" value="Homeodomain-like_sf"/>
</dbReference>
<evidence type="ECO:0000313" key="10">
    <source>
        <dbReference type="Proteomes" id="UP000053558"/>
    </source>
</evidence>
<dbReference type="PROSITE" id="PS50071">
    <property type="entry name" value="HOMEOBOX_2"/>
    <property type="match status" value="1"/>
</dbReference>
<feature type="compositionally biased region" description="Polar residues" evidence="7">
    <location>
        <begin position="445"/>
        <end position="456"/>
    </location>
</feature>
<keyword evidence="10" id="KW-1185">Reference proteome</keyword>
<dbReference type="GeneID" id="19204559"/>